<keyword evidence="2" id="KW-1185">Reference proteome</keyword>
<reference evidence="2" key="1">
    <citation type="submission" date="2011-08" db="EMBL/GenBank/DDBJ databases">
        <authorList>
            <person name="Rombauts S."/>
        </authorList>
    </citation>
    <scope>NUCLEOTIDE SEQUENCE</scope>
    <source>
        <strain evidence="2">London</strain>
    </source>
</reference>
<dbReference type="Proteomes" id="UP000015104">
    <property type="component" value="Unassembled WGS sequence"/>
</dbReference>
<accession>T1KNW8</accession>
<proteinExistence type="predicted"/>
<dbReference type="HOGENOM" id="CLU_3425270_0_0_1"/>
<dbReference type="EnsemblMetazoa" id="tetur16g02470.1">
    <property type="protein sequence ID" value="tetur16g02470.1"/>
    <property type="gene ID" value="tetur16g02470"/>
</dbReference>
<dbReference type="AlphaFoldDB" id="T1KNW8"/>
<sequence length="22" mass="2520">MISGTQMVLETKPNIWKQSIQS</sequence>
<protein>
    <submittedName>
        <fullName evidence="1">Uncharacterized protein</fullName>
    </submittedName>
</protein>
<organism evidence="1 2">
    <name type="scientific">Tetranychus urticae</name>
    <name type="common">Two-spotted spider mite</name>
    <dbReference type="NCBI Taxonomy" id="32264"/>
    <lineage>
        <taxon>Eukaryota</taxon>
        <taxon>Metazoa</taxon>
        <taxon>Ecdysozoa</taxon>
        <taxon>Arthropoda</taxon>
        <taxon>Chelicerata</taxon>
        <taxon>Arachnida</taxon>
        <taxon>Acari</taxon>
        <taxon>Acariformes</taxon>
        <taxon>Trombidiformes</taxon>
        <taxon>Prostigmata</taxon>
        <taxon>Eleutherengona</taxon>
        <taxon>Raphignathae</taxon>
        <taxon>Tetranychoidea</taxon>
        <taxon>Tetranychidae</taxon>
        <taxon>Tetranychus</taxon>
    </lineage>
</organism>
<dbReference type="EMBL" id="CAEY01000278">
    <property type="status" value="NOT_ANNOTATED_CDS"/>
    <property type="molecule type" value="Genomic_DNA"/>
</dbReference>
<evidence type="ECO:0000313" key="1">
    <source>
        <dbReference type="EnsemblMetazoa" id="tetur16g02470.1"/>
    </source>
</evidence>
<evidence type="ECO:0000313" key="2">
    <source>
        <dbReference type="Proteomes" id="UP000015104"/>
    </source>
</evidence>
<reference evidence="1" key="2">
    <citation type="submission" date="2015-06" db="UniProtKB">
        <authorList>
            <consortium name="EnsemblMetazoa"/>
        </authorList>
    </citation>
    <scope>IDENTIFICATION</scope>
</reference>
<name>T1KNW8_TETUR</name>